<dbReference type="EMBL" id="JAXIOK010000023">
    <property type="protein sequence ID" value="KAK4742786.1"/>
    <property type="molecule type" value="Genomic_DNA"/>
</dbReference>
<comment type="caution">
    <text evidence="9">The sequence shown here is derived from an EMBL/GenBank/DDBJ whole genome shotgun (WGS) entry which is preliminary data.</text>
</comment>
<keyword evidence="6" id="KW-0472">Membrane</keyword>
<protein>
    <recommendedName>
        <fullName evidence="11">Protein BIG GRAIN 1-like A</fullName>
    </recommendedName>
</protein>
<proteinExistence type="inferred from homology"/>
<feature type="region of interest" description="Disordered" evidence="8">
    <location>
        <begin position="216"/>
        <end position="245"/>
    </location>
</feature>
<gene>
    <name evidence="9" type="ORF">SAY87_000787</name>
</gene>
<evidence type="ECO:0000256" key="2">
    <source>
        <dbReference type="ARBA" id="ARBA00004236"/>
    </source>
</evidence>
<feature type="compositionally biased region" description="Basic and acidic residues" evidence="8">
    <location>
        <begin position="324"/>
        <end position="333"/>
    </location>
</feature>
<feature type="compositionally biased region" description="Low complexity" evidence="8">
    <location>
        <begin position="220"/>
        <end position="241"/>
    </location>
</feature>
<evidence type="ECO:0000313" key="10">
    <source>
        <dbReference type="Proteomes" id="UP001345219"/>
    </source>
</evidence>
<evidence type="ECO:0008006" key="11">
    <source>
        <dbReference type="Google" id="ProtNLM"/>
    </source>
</evidence>
<feature type="compositionally biased region" description="Low complexity" evidence="8">
    <location>
        <begin position="87"/>
        <end position="109"/>
    </location>
</feature>
<dbReference type="GO" id="GO:0005886">
    <property type="term" value="C:plasma membrane"/>
    <property type="evidence" value="ECO:0007669"/>
    <property type="project" value="UniProtKB-SubCell"/>
</dbReference>
<feature type="compositionally biased region" description="Basic and acidic residues" evidence="8">
    <location>
        <begin position="136"/>
        <end position="145"/>
    </location>
</feature>
<dbReference type="Proteomes" id="UP001345219">
    <property type="component" value="Chromosome 1"/>
</dbReference>
<feature type="compositionally biased region" description="Basic and acidic residues" evidence="8">
    <location>
        <begin position="71"/>
        <end position="82"/>
    </location>
</feature>
<sequence length="363" mass="40902">MSFERRQHPTFSSTVLEKIYNSIDEGHGRTTAKLDAFAIYGENVDVSKKKVCETLHESCLLERSLIEKKRVETKPRNRRSLDPDALSFSTSSCSSDSSSGGLYSSSSESESYAGVKTQASCFTRLRLNPLRTEAPGTERTKKTEEPLFQGTDRGSNGVHRTKALNIFEQLKKTKQPVSPGGRLVNFINSLFSSSATSADRTPSKKAGHTHIQKMNMDRAPSTCSSSSSAPPSISSSRSCLSKNRNNATQRTVRFHPVDVVIDERCERKCFHQGEVRVGVCRRLMENNTFRDPIEVRENSIMKEKQRKHRDDLHRKRHGIRHRVSRDEDHRPDGNDDDVISCSSSDLFELPVYETTRVPLNPLV</sequence>
<feature type="region of interest" description="Disordered" evidence="8">
    <location>
        <begin position="134"/>
        <end position="157"/>
    </location>
</feature>
<evidence type="ECO:0000313" key="9">
    <source>
        <dbReference type="EMBL" id="KAK4742786.1"/>
    </source>
</evidence>
<comment type="function">
    <text evidence="1">Involved in auxin transport. Regulator of the auxin signaling pathway.</text>
</comment>
<evidence type="ECO:0000256" key="1">
    <source>
        <dbReference type="ARBA" id="ARBA00002281"/>
    </source>
</evidence>
<reference evidence="9 10" key="1">
    <citation type="journal article" date="2023" name="Hortic Res">
        <title>Pangenome of water caltrop reveals structural variations and asymmetric subgenome divergence after allopolyploidization.</title>
        <authorList>
            <person name="Zhang X."/>
            <person name="Chen Y."/>
            <person name="Wang L."/>
            <person name="Yuan Y."/>
            <person name="Fang M."/>
            <person name="Shi L."/>
            <person name="Lu R."/>
            <person name="Comes H.P."/>
            <person name="Ma Y."/>
            <person name="Chen Y."/>
            <person name="Huang G."/>
            <person name="Zhou Y."/>
            <person name="Zheng Z."/>
            <person name="Qiu Y."/>
        </authorList>
    </citation>
    <scope>NUCLEOTIDE SEQUENCE [LARGE SCALE GENOMIC DNA]</scope>
    <source>
        <tissue evidence="9">Roots</tissue>
    </source>
</reference>
<evidence type="ECO:0000256" key="3">
    <source>
        <dbReference type="ARBA" id="ARBA00010067"/>
    </source>
</evidence>
<evidence type="ECO:0000256" key="4">
    <source>
        <dbReference type="ARBA" id="ARBA00022448"/>
    </source>
</evidence>
<dbReference type="AlphaFoldDB" id="A0AAN7GFU3"/>
<evidence type="ECO:0000256" key="6">
    <source>
        <dbReference type="ARBA" id="ARBA00023136"/>
    </source>
</evidence>
<name>A0AAN7GFU3_9MYRT</name>
<feature type="region of interest" description="Disordered" evidence="8">
    <location>
        <begin position="71"/>
        <end position="109"/>
    </location>
</feature>
<dbReference type="PANTHER" id="PTHR33541">
    <property type="entry name" value="PROTEIN BIG GRAIN 1-LIKE A-RELATED"/>
    <property type="match status" value="1"/>
</dbReference>
<comment type="subcellular location">
    <subcellularLocation>
        <location evidence="2">Cell membrane</location>
    </subcellularLocation>
</comment>
<dbReference type="PANTHER" id="PTHR33541:SF28">
    <property type="entry name" value="PROTEIN BIG GRAIN 1-LIKE A"/>
    <property type="match status" value="1"/>
</dbReference>
<feature type="region of interest" description="Disordered" evidence="8">
    <location>
        <begin position="296"/>
        <end position="337"/>
    </location>
</feature>
<feature type="compositionally biased region" description="Basic and acidic residues" evidence="8">
    <location>
        <begin position="296"/>
        <end position="313"/>
    </location>
</feature>
<organism evidence="9 10">
    <name type="scientific">Trapa incisa</name>
    <dbReference type="NCBI Taxonomy" id="236973"/>
    <lineage>
        <taxon>Eukaryota</taxon>
        <taxon>Viridiplantae</taxon>
        <taxon>Streptophyta</taxon>
        <taxon>Embryophyta</taxon>
        <taxon>Tracheophyta</taxon>
        <taxon>Spermatophyta</taxon>
        <taxon>Magnoliopsida</taxon>
        <taxon>eudicotyledons</taxon>
        <taxon>Gunneridae</taxon>
        <taxon>Pentapetalae</taxon>
        <taxon>rosids</taxon>
        <taxon>malvids</taxon>
        <taxon>Myrtales</taxon>
        <taxon>Lythraceae</taxon>
        <taxon>Trapa</taxon>
    </lineage>
</organism>
<comment type="similarity">
    <text evidence="3">Belongs to the BIG GRAIN 1 (BG1) plant protein family.</text>
</comment>
<feature type="compositionally biased region" description="Basic residues" evidence="8">
    <location>
        <begin position="314"/>
        <end position="323"/>
    </location>
</feature>
<accession>A0AAN7GFU3</accession>
<evidence type="ECO:0000256" key="8">
    <source>
        <dbReference type="SAM" id="MobiDB-lite"/>
    </source>
</evidence>
<evidence type="ECO:0000256" key="7">
    <source>
        <dbReference type="ARBA" id="ARBA00023294"/>
    </source>
</evidence>
<keyword evidence="4" id="KW-0813">Transport</keyword>
<dbReference type="GO" id="GO:0009734">
    <property type="term" value="P:auxin-activated signaling pathway"/>
    <property type="evidence" value="ECO:0007669"/>
    <property type="project" value="UniProtKB-KW"/>
</dbReference>
<keyword evidence="7" id="KW-0927">Auxin signaling pathway</keyword>
<keyword evidence="10" id="KW-1185">Reference proteome</keyword>
<dbReference type="InterPro" id="IPR039621">
    <property type="entry name" value="BG1-like"/>
</dbReference>
<keyword evidence="5" id="KW-1003">Cell membrane</keyword>
<evidence type="ECO:0000256" key="5">
    <source>
        <dbReference type="ARBA" id="ARBA00022475"/>
    </source>
</evidence>